<feature type="compositionally biased region" description="Basic residues" evidence="1">
    <location>
        <begin position="48"/>
        <end position="59"/>
    </location>
</feature>
<feature type="region of interest" description="Disordered" evidence="1">
    <location>
        <begin position="48"/>
        <end position="72"/>
    </location>
</feature>
<name>A0A2G6Q8N5_9BACI</name>
<dbReference type="Proteomes" id="UP000228484">
    <property type="component" value="Unassembled WGS sequence"/>
</dbReference>
<protein>
    <submittedName>
        <fullName evidence="2">Uncharacterized protein</fullName>
    </submittedName>
</protein>
<evidence type="ECO:0000313" key="2">
    <source>
        <dbReference type="EMBL" id="PIE92750.1"/>
    </source>
</evidence>
<evidence type="ECO:0000256" key="1">
    <source>
        <dbReference type="SAM" id="MobiDB-lite"/>
    </source>
</evidence>
<accession>A0A2G6Q8N5</accession>
<dbReference type="EMBL" id="NWUW01000026">
    <property type="protein sequence ID" value="PIE92750.1"/>
    <property type="molecule type" value="Genomic_DNA"/>
</dbReference>
<comment type="caution">
    <text evidence="2">The sequence shown here is derived from an EMBL/GenBank/DDBJ whole genome shotgun (WGS) entry which is preliminary data.</text>
</comment>
<gene>
    <name evidence="2" type="ORF">CO726_24595</name>
</gene>
<sequence>MQAINLPQRYKKAFEEAKRKGFNLIRMTAQERKAYEWYKREVRLHNEHHKTKKTVKNTRKQADFSRKSGKVVTKTLDKDELKELLDSQNNKLNKSNMTNARTRQ</sequence>
<keyword evidence="3" id="KW-1185">Reference proteome</keyword>
<organism evidence="2 3">
    <name type="scientific">Bacillus fungorum</name>
    <dbReference type="NCBI Taxonomy" id="2039284"/>
    <lineage>
        <taxon>Bacteria</taxon>
        <taxon>Bacillati</taxon>
        <taxon>Bacillota</taxon>
        <taxon>Bacilli</taxon>
        <taxon>Bacillales</taxon>
        <taxon>Bacillaceae</taxon>
        <taxon>Bacillus</taxon>
    </lineage>
</organism>
<reference evidence="2 3" key="1">
    <citation type="submission" date="2017-09" db="EMBL/GenBank/DDBJ databases">
        <title>Biocontrol bacteria screening and application from spent mushroom substrate.</title>
        <authorList>
            <person name="Sun X."/>
        </authorList>
    </citation>
    <scope>NUCLEOTIDE SEQUENCE [LARGE SCALE GENOMIC DNA]</scope>
    <source>
        <strain evidence="2 3">100374</strain>
    </source>
</reference>
<proteinExistence type="predicted"/>
<evidence type="ECO:0000313" key="3">
    <source>
        <dbReference type="Proteomes" id="UP000228484"/>
    </source>
</evidence>
<dbReference type="AlphaFoldDB" id="A0A2G6Q8N5"/>
<dbReference type="RefSeq" id="WP_098204961.1">
    <property type="nucleotide sequence ID" value="NZ_NWUW01000026.1"/>
</dbReference>